<dbReference type="PANTHER" id="PTHR31088:SF6">
    <property type="entry name" value="PHAGE SHOCK PROTEIN A"/>
    <property type="match status" value="1"/>
</dbReference>
<reference evidence="3" key="1">
    <citation type="journal article" date="2021" name="PeerJ">
        <title>Extensive microbial diversity within the chicken gut microbiome revealed by metagenomics and culture.</title>
        <authorList>
            <person name="Gilroy R."/>
            <person name="Ravi A."/>
            <person name="Getino M."/>
            <person name="Pursley I."/>
            <person name="Horton D.L."/>
            <person name="Alikhan N.F."/>
            <person name="Baker D."/>
            <person name="Gharbi K."/>
            <person name="Hall N."/>
            <person name="Watson M."/>
            <person name="Adriaenssens E.M."/>
            <person name="Foster-Nyarko E."/>
            <person name="Jarju S."/>
            <person name="Secka A."/>
            <person name="Antonio M."/>
            <person name="Oren A."/>
            <person name="Chaudhuri R.R."/>
            <person name="La Ragione R."/>
            <person name="Hildebrand F."/>
            <person name="Pallen M.J."/>
        </authorList>
    </citation>
    <scope>NUCLEOTIDE SEQUENCE</scope>
    <source>
        <strain evidence="3">Gambia11-129</strain>
    </source>
</reference>
<feature type="region of interest" description="Disordered" evidence="2">
    <location>
        <begin position="142"/>
        <end position="199"/>
    </location>
</feature>
<evidence type="ECO:0000256" key="2">
    <source>
        <dbReference type="SAM" id="MobiDB-lite"/>
    </source>
</evidence>
<dbReference type="GO" id="GO:0009271">
    <property type="term" value="P:phage shock"/>
    <property type="evidence" value="ECO:0007669"/>
    <property type="project" value="TreeGrafter"/>
</dbReference>
<evidence type="ECO:0000313" key="3">
    <source>
        <dbReference type="EMBL" id="HIV98832.1"/>
    </source>
</evidence>
<dbReference type="GO" id="GO:0005829">
    <property type="term" value="C:cytosol"/>
    <property type="evidence" value="ECO:0007669"/>
    <property type="project" value="TreeGrafter"/>
</dbReference>
<organism evidence="3 4">
    <name type="scientific">Candidatus Ornithospirochaeta avicola</name>
    <dbReference type="NCBI Taxonomy" id="2840896"/>
    <lineage>
        <taxon>Bacteria</taxon>
        <taxon>Pseudomonadati</taxon>
        <taxon>Spirochaetota</taxon>
        <taxon>Spirochaetia</taxon>
        <taxon>Spirochaetales</taxon>
        <taxon>Spirochaetaceae</taxon>
        <taxon>Spirochaetaceae incertae sedis</taxon>
        <taxon>Candidatus Ornithospirochaeta</taxon>
    </lineage>
</organism>
<dbReference type="Pfam" id="PF04012">
    <property type="entry name" value="PspA_IM30"/>
    <property type="match status" value="1"/>
</dbReference>
<name>A0A9D1TMS6_9SPIO</name>
<sequence>MSIFSRFMDIVNSNINAILDKAEDPEKMLRLMIQEMEDTLIELKSNCAGRMAEEIKLERKKKEAENAFSRWSSRAMLALEKKREDLAREALVEKRKAKGEIDRINLLLEQMKATIEETKKEIETLEEKMQSAKSKLRILREKQERAENERKSSRTGTADFDQRFSDMEEKIDRMNAENEMRRRTSADEKFQKMEEDEEIEKELEELKKKVER</sequence>
<accession>A0A9D1TMS6</accession>
<dbReference type="PANTHER" id="PTHR31088">
    <property type="entry name" value="MEMBRANE-ASSOCIATED PROTEIN VIPP1, CHLOROPLASTIC"/>
    <property type="match status" value="1"/>
</dbReference>
<dbReference type="Proteomes" id="UP000823936">
    <property type="component" value="Unassembled WGS sequence"/>
</dbReference>
<proteinExistence type="inferred from homology"/>
<gene>
    <name evidence="3" type="ORF">IAB12_03505</name>
</gene>
<comment type="caution">
    <text evidence="3">The sequence shown here is derived from an EMBL/GenBank/DDBJ whole genome shotgun (WGS) entry which is preliminary data.</text>
</comment>
<evidence type="ECO:0000256" key="1">
    <source>
        <dbReference type="ARBA" id="ARBA00043985"/>
    </source>
</evidence>
<evidence type="ECO:0000313" key="4">
    <source>
        <dbReference type="Proteomes" id="UP000823936"/>
    </source>
</evidence>
<feature type="compositionally biased region" description="Basic and acidic residues" evidence="2">
    <location>
        <begin position="160"/>
        <end position="193"/>
    </location>
</feature>
<dbReference type="AlphaFoldDB" id="A0A9D1TMS6"/>
<reference evidence="3" key="2">
    <citation type="submission" date="2021-04" db="EMBL/GenBank/DDBJ databases">
        <authorList>
            <person name="Gilroy R."/>
        </authorList>
    </citation>
    <scope>NUCLEOTIDE SEQUENCE</scope>
    <source>
        <strain evidence="3">Gambia11-129</strain>
    </source>
</reference>
<protein>
    <submittedName>
        <fullName evidence="3">PspA/IM30 family protein</fullName>
    </submittedName>
</protein>
<comment type="similarity">
    <text evidence="1">Belongs to the PspA/Vipp/IM30 family.</text>
</comment>
<dbReference type="EMBL" id="DXHU01000015">
    <property type="protein sequence ID" value="HIV98832.1"/>
    <property type="molecule type" value="Genomic_DNA"/>
</dbReference>
<dbReference type="InterPro" id="IPR007157">
    <property type="entry name" value="PspA_VIPP1"/>
</dbReference>
<feature type="compositionally biased region" description="Basic and acidic residues" evidence="2">
    <location>
        <begin position="142"/>
        <end position="152"/>
    </location>
</feature>